<dbReference type="AlphaFoldDB" id="V4A2N8"/>
<evidence type="ECO:0000256" key="5">
    <source>
        <dbReference type="RuleBase" id="RU000688"/>
    </source>
</evidence>
<dbReference type="PROSITE" id="PS50262">
    <property type="entry name" value="G_PROTEIN_RECEP_F1_2"/>
    <property type="match status" value="1"/>
</dbReference>
<dbReference type="InterPro" id="IPR052954">
    <property type="entry name" value="GPCR-Ligand_Int"/>
</dbReference>
<organism evidence="8 9">
    <name type="scientific">Lottia gigantea</name>
    <name type="common">Giant owl limpet</name>
    <dbReference type="NCBI Taxonomy" id="225164"/>
    <lineage>
        <taxon>Eukaryota</taxon>
        <taxon>Metazoa</taxon>
        <taxon>Spiralia</taxon>
        <taxon>Lophotrochozoa</taxon>
        <taxon>Mollusca</taxon>
        <taxon>Gastropoda</taxon>
        <taxon>Patellogastropoda</taxon>
        <taxon>Lottioidea</taxon>
        <taxon>Lottiidae</taxon>
        <taxon>Lottia</taxon>
    </lineage>
</organism>
<keyword evidence="5" id="KW-0807">Transducer</keyword>
<keyword evidence="3 6" id="KW-1133">Transmembrane helix</keyword>
<proteinExistence type="inferred from homology"/>
<dbReference type="InterPro" id="IPR000276">
    <property type="entry name" value="GPCR_Rhodpsn"/>
</dbReference>
<dbReference type="PROSITE" id="PS00237">
    <property type="entry name" value="G_PROTEIN_RECEP_F1_1"/>
    <property type="match status" value="1"/>
</dbReference>
<dbReference type="Gene3D" id="1.20.1070.10">
    <property type="entry name" value="Rhodopsin 7-helix transmembrane proteins"/>
    <property type="match status" value="1"/>
</dbReference>
<keyword evidence="5" id="KW-0297">G-protein coupled receptor</keyword>
<dbReference type="OrthoDB" id="10011262at2759"/>
<reference evidence="8 9" key="1">
    <citation type="journal article" date="2013" name="Nature">
        <title>Insights into bilaterian evolution from three spiralian genomes.</title>
        <authorList>
            <person name="Simakov O."/>
            <person name="Marletaz F."/>
            <person name="Cho S.J."/>
            <person name="Edsinger-Gonzales E."/>
            <person name="Havlak P."/>
            <person name="Hellsten U."/>
            <person name="Kuo D.H."/>
            <person name="Larsson T."/>
            <person name="Lv J."/>
            <person name="Arendt D."/>
            <person name="Savage R."/>
            <person name="Osoegawa K."/>
            <person name="de Jong P."/>
            <person name="Grimwood J."/>
            <person name="Chapman J.A."/>
            <person name="Shapiro H."/>
            <person name="Aerts A."/>
            <person name="Otillar R.P."/>
            <person name="Terry A.Y."/>
            <person name="Boore J.L."/>
            <person name="Grigoriev I.V."/>
            <person name="Lindberg D.R."/>
            <person name="Seaver E.C."/>
            <person name="Weisblat D.A."/>
            <person name="Putnam N.H."/>
            <person name="Rokhsar D.S."/>
        </authorList>
    </citation>
    <scope>NUCLEOTIDE SEQUENCE [LARGE SCALE GENOMIC DNA]</scope>
</reference>
<dbReference type="InterPro" id="IPR017452">
    <property type="entry name" value="GPCR_Rhodpsn_7TM"/>
</dbReference>
<dbReference type="GO" id="GO:0004930">
    <property type="term" value="F:G protein-coupled receptor activity"/>
    <property type="evidence" value="ECO:0007669"/>
    <property type="project" value="UniProtKB-KW"/>
</dbReference>
<keyword evidence="9" id="KW-1185">Reference proteome</keyword>
<feature type="domain" description="G-protein coupled receptors family 1 profile" evidence="7">
    <location>
        <begin position="42"/>
        <end position="307"/>
    </location>
</feature>
<keyword evidence="4 6" id="KW-0472">Membrane</keyword>
<feature type="transmembrane region" description="Helical" evidence="6">
    <location>
        <begin position="28"/>
        <end position="49"/>
    </location>
</feature>
<dbReference type="PANTHER" id="PTHR46641:SF2">
    <property type="entry name" value="FMRFAMIDE RECEPTOR"/>
    <property type="match status" value="1"/>
</dbReference>
<keyword evidence="5" id="KW-0675">Receptor</keyword>
<evidence type="ECO:0000256" key="1">
    <source>
        <dbReference type="ARBA" id="ARBA00004370"/>
    </source>
</evidence>
<dbReference type="Pfam" id="PF00001">
    <property type="entry name" value="7tm_1"/>
    <property type="match status" value="1"/>
</dbReference>
<sequence length="349" mass="40085">MDDNLSDYEDSSYDCPTLSAYYDFETDYGIVGCVIASFGILGNFISIVVLSQARLNSTTSFFLRCLAIYDTILLFLQVLIYAIPWIMDMCSFWDHILLAALFMVYPLSAVAHTGSIYMVVVLALERYLAVSKPFHAISKWTYNRARKISLIVLVWAFVYNAPRFFEYKPQLYHDGSWNRTWLNSHSTSLTTNSMYIMIYLGYISLVIEIIVPLIVLTVFHIQLLHLLRTRHKSILRINAVRQADRHTLTATIFAITFILFGCQSFVFAYNILHSTLWKSRCTLACFHVHHITILVIMLNSAVNFIFYCLLGRKFRLVLFELVLGRRTTMITMKSSEGNGHSLVSMGMST</sequence>
<feature type="transmembrane region" description="Helical" evidence="6">
    <location>
        <begin position="248"/>
        <end position="271"/>
    </location>
</feature>
<evidence type="ECO:0000256" key="2">
    <source>
        <dbReference type="ARBA" id="ARBA00022692"/>
    </source>
</evidence>
<name>V4A2N8_LOTGI</name>
<dbReference type="CTD" id="20239421"/>
<feature type="transmembrane region" description="Helical" evidence="6">
    <location>
        <begin position="61"/>
        <end position="84"/>
    </location>
</feature>
<comment type="similarity">
    <text evidence="5">Belongs to the G-protein coupled receptor 1 family.</text>
</comment>
<feature type="transmembrane region" description="Helical" evidence="6">
    <location>
        <begin position="145"/>
        <end position="162"/>
    </location>
</feature>
<evidence type="ECO:0000256" key="4">
    <source>
        <dbReference type="ARBA" id="ARBA00023136"/>
    </source>
</evidence>
<evidence type="ECO:0000313" key="9">
    <source>
        <dbReference type="Proteomes" id="UP000030746"/>
    </source>
</evidence>
<dbReference type="EMBL" id="KB202284">
    <property type="protein sequence ID" value="ESO90947.1"/>
    <property type="molecule type" value="Genomic_DNA"/>
</dbReference>
<keyword evidence="2 5" id="KW-0812">Transmembrane</keyword>
<feature type="transmembrane region" description="Helical" evidence="6">
    <location>
        <begin position="291"/>
        <end position="310"/>
    </location>
</feature>
<evidence type="ECO:0000256" key="3">
    <source>
        <dbReference type="ARBA" id="ARBA00022989"/>
    </source>
</evidence>
<dbReference type="KEGG" id="lgi:LOTGIDRAFT_163454"/>
<dbReference type="HOGENOM" id="CLU_009579_24_7_1"/>
<dbReference type="PANTHER" id="PTHR46641">
    <property type="entry name" value="FMRFAMIDE RECEPTOR-RELATED"/>
    <property type="match status" value="1"/>
</dbReference>
<feature type="transmembrane region" description="Helical" evidence="6">
    <location>
        <begin position="196"/>
        <end position="227"/>
    </location>
</feature>
<feature type="transmembrane region" description="Helical" evidence="6">
    <location>
        <begin position="96"/>
        <end position="124"/>
    </location>
</feature>
<evidence type="ECO:0000313" key="8">
    <source>
        <dbReference type="EMBL" id="ESO90947.1"/>
    </source>
</evidence>
<protein>
    <recommendedName>
        <fullName evidence="7">G-protein coupled receptors family 1 profile domain-containing protein</fullName>
    </recommendedName>
</protein>
<dbReference type="SUPFAM" id="SSF81321">
    <property type="entry name" value="Family A G protein-coupled receptor-like"/>
    <property type="match status" value="1"/>
</dbReference>
<comment type="subcellular location">
    <subcellularLocation>
        <location evidence="1">Membrane</location>
    </subcellularLocation>
</comment>
<gene>
    <name evidence="8" type="ORF">LOTGIDRAFT_163454</name>
</gene>
<evidence type="ECO:0000256" key="6">
    <source>
        <dbReference type="SAM" id="Phobius"/>
    </source>
</evidence>
<evidence type="ECO:0000259" key="7">
    <source>
        <dbReference type="PROSITE" id="PS50262"/>
    </source>
</evidence>
<dbReference type="GeneID" id="20239421"/>
<accession>V4A2N8</accession>
<dbReference type="CDD" id="cd14978">
    <property type="entry name" value="7tmA_FMRFamide_R-like"/>
    <property type="match status" value="1"/>
</dbReference>
<dbReference type="PRINTS" id="PR00237">
    <property type="entry name" value="GPCRRHODOPSN"/>
</dbReference>
<dbReference type="RefSeq" id="XP_009058219.1">
    <property type="nucleotide sequence ID" value="XM_009059971.1"/>
</dbReference>
<dbReference type="GO" id="GO:0016020">
    <property type="term" value="C:membrane"/>
    <property type="evidence" value="ECO:0007669"/>
    <property type="project" value="UniProtKB-SubCell"/>
</dbReference>
<dbReference type="Proteomes" id="UP000030746">
    <property type="component" value="Unassembled WGS sequence"/>
</dbReference>